<keyword evidence="18" id="KW-1185">Reference proteome</keyword>
<evidence type="ECO:0000256" key="12">
    <source>
        <dbReference type="SAM" id="MobiDB-lite"/>
    </source>
</evidence>
<gene>
    <name evidence="17" type="primary">fadE</name>
    <name evidence="17" type="ORF">S7S_05680</name>
</gene>
<keyword evidence="7" id="KW-0285">Flavoprotein</keyword>
<dbReference type="EC" id="1.3.8.8" evidence="5"/>
<evidence type="ECO:0000259" key="16">
    <source>
        <dbReference type="Pfam" id="PF09317"/>
    </source>
</evidence>
<evidence type="ECO:0000256" key="2">
    <source>
        <dbReference type="ARBA" id="ARBA00005005"/>
    </source>
</evidence>
<dbReference type="Pfam" id="PF09317">
    <property type="entry name" value="ACDH_C"/>
    <property type="match status" value="1"/>
</dbReference>
<dbReference type="UniPathway" id="UPA00659"/>
<dbReference type="InterPro" id="IPR013786">
    <property type="entry name" value="AcylCoA_DH/ox_N"/>
</dbReference>
<evidence type="ECO:0000256" key="7">
    <source>
        <dbReference type="ARBA" id="ARBA00022630"/>
    </source>
</evidence>
<comment type="catalytic activity">
    <reaction evidence="10">
        <text>a medium-chain 2,3-saturated fatty acyl-CoA + oxidized [electron-transfer flavoprotein] + H(+) = a medium-chain (2E)-enoyl-CoA + reduced [electron-transfer flavoprotein]</text>
        <dbReference type="Rhea" id="RHEA:14477"/>
        <dbReference type="Rhea" id="RHEA-COMP:10685"/>
        <dbReference type="Rhea" id="RHEA-COMP:10686"/>
        <dbReference type="ChEBI" id="CHEBI:15378"/>
        <dbReference type="ChEBI" id="CHEBI:57692"/>
        <dbReference type="ChEBI" id="CHEBI:58307"/>
        <dbReference type="ChEBI" id="CHEBI:83723"/>
        <dbReference type="ChEBI" id="CHEBI:83726"/>
        <dbReference type="EC" id="1.3.8.7"/>
    </reaction>
</comment>
<comment type="catalytic activity">
    <reaction evidence="11">
        <text>a long-chain 2,3-saturated fatty acyl-CoA + oxidized [electron-transfer flavoprotein] + H(+) = a long-chain (2E)-enoyl-CoA + reduced [electron-transfer flavoprotein]</text>
        <dbReference type="Rhea" id="RHEA:17721"/>
        <dbReference type="Rhea" id="RHEA-COMP:10685"/>
        <dbReference type="Rhea" id="RHEA-COMP:10686"/>
        <dbReference type="ChEBI" id="CHEBI:15378"/>
        <dbReference type="ChEBI" id="CHEBI:57692"/>
        <dbReference type="ChEBI" id="CHEBI:58307"/>
        <dbReference type="ChEBI" id="CHEBI:83721"/>
        <dbReference type="ChEBI" id="CHEBI:83727"/>
        <dbReference type="EC" id="1.3.8.8"/>
    </reaction>
</comment>
<feature type="domain" description="Acyl-CoA dehydrogenase/oxidase C-terminal" evidence="13">
    <location>
        <begin position="291"/>
        <end position="436"/>
    </location>
</feature>
<dbReference type="Gene3D" id="2.40.110.10">
    <property type="entry name" value="Butyryl-CoA Dehydrogenase, subunit A, domain 2"/>
    <property type="match status" value="1"/>
</dbReference>
<dbReference type="PROSITE" id="PS00072">
    <property type="entry name" value="ACYL_COA_DH_1"/>
    <property type="match status" value="1"/>
</dbReference>
<dbReference type="PANTHER" id="PTHR48083">
    <property type="entry name" value="MEDIUM-CHAIN SPECIFIC ACYL-COA DEHYDROGENASE, MITOCHONDRIAL-RELATED"/>
    <property type="match status" value="1"/>
</dbReference>
<keyword evidence="9" id="KW-0560">Oxidoreductase</keyword>
<protein>
    <recommendedName>
        <fullName evidence="6">Acyl-coenzyme A dehydrogenase</fullName>
        <ecNumber evidence="4">1.3.8.7</ecNumber>
        <ecNumber evidence="5">1.3.8.8</ecNumber>
    </recommendedName>
</protein>
<evidence type="ECO:0000256" key="10">
    <source>
        <dbReference type="ARBA" id="ARBA00047882"/>
    </source>
</evidence>
<dbReference type="InterPro" id="IPR009100">
    <property type="entry name" value="AcylCoA_DH/oxidase_NM_dom_sf"/>
</dbReference>
<comment type="pathway">
    <text evidence="2">Lipid metabolism; fatty acid beta-oxidation.</text>
</comment>
<dbReference type="GO" id="GO:0070991">
    <property type="term" value="F:medium-chain fatty acyl-CoA dehydrogenase activity"/>
    <property type="evidence" value="ECO:0007669"/>
    <property type="project" value="UniProtKB-EC"/>
</dbReference>
<reference evidence="17 18" key="1">
    <citation type="journal article" date="2012" name="J. Bacteriol.">
        <title>Genome sequence of an alkane-degrading bacterium, Alcanivorax pacificus type strain W11-5, isolated from deep sea sediment.</title>
        <authorList>
            <person name="Lai Q."/>
            <person name="Shao Z."/>
        </authorList>
    </citation>
    <scope>NUCLEOTIDE SEQUENCE [LARGE SCALE GENOMIC DNA]</scope>
    <source>
        <strain evidence="17 18">W11-5</strain>
    </source>
</reference>
<proteinExistence type="inferred from homology"/>
<evidence type="ECO:0000256" key="3">
    <source>
        <dbReference type="ARBA" id="ARBA00009347"/>
    </source>
</evidence>
<dbReference type="Pfam" id="PF02771">
    <property type="entry name" value="Acyl-CoA_dh_N"/>
    <property type="match status" value="1"/>
</dbReference>
<dbReference type="GO" id="GO:0050660">
    <property type="term" value="F:flavin adenine dinucleotide binding"/>
    <property type="evidence" value="ECO:0007669"/>
    <property type="project" value="InterPro"/>
</dbReference>
<dbReference type="Gene3D" id="1.20.140.10">
    <property type="entry name" value="Butyryl-CoA Dehydrogenase, subunit A, domain 3"/>
    <property type="match status" value="1"/>
</dbReference>
<dbReference type="NCBIfam" id="NF009586">
    <property type="entry name" value="PRK13026.1"/>
    <property type="match status" value="1"/>
</dbReference>
<evidence type="ECO:0000259" key="13">
    <source>
        <dbReference type="Pfam" id="PF00441"/>
    </source>
</evidence>
<evidence type="ECO:0000256" key="5">
    <source>
        <dbReference type="ARBA" id="ARBA00012040"/>
    </source>
</evidence>
<evidence type="ECO:0000256" key="8">
    <source>
        <dbReference type="ARBA" id="ARBA00022827"/>
    </source>
</evidence>
<dbReference type="InterPro" id="IPR036250">
    <property type="entry name" value="AcylCo_DH-like_C"/>
</dbReference>
<dbReference type="InterPro" id="IPR009075">
    <property type="entry name" value="AcylCo_DH/oxidase_C"/>
</dbReference>
<dbReference type="SUPFAM" id="SSF56645">
    <property type="entry name" value="Acyl-CoA dehydrogenase NM domain-like"/>
    <property type="match status" value="1"/>
</dbReference>
<dbReference type="InterPro" id="IPR006091">
    <property type="entry name" value="Acyl-CoA_Oxase/DH_mid-dom"/>
</dbReference>
<dbReference type="InterPro" id="IPR006089">
    <property type="entry name" value="Acyl-CoA_DH_CS"/>
</dbReference>
<dbReference type="Pfam" id="PF00441">
    <property type="entry name" value="Acyl-CoA_dh_1"/>
    <property type="match status" value="1"/>
</dbReference>
<comment type="cofactor">
    <cofactor evidence="1">
        <name>FAD</name>
        <dbReference type="ChEBI" id="CHEBI:57692"/>
    </cofactor>
</comment>
<dbReference type="SUPFAM" id="SSF47203">
    <property type="entry name" value="Acyl-CoA dehydrogenase C-terminal domain-like"/>
    <property type="match status" value="1"/>
</dbReference>
<evidence type="ECO:0000313" key="18">
    <source>
        <dbReference type="Proteomes" id="UP000006764"/>
    </source>
</evidence>
<evidence type="ECO:0000259" key="15">
    <source>
        <dbReference type="Pfam" id="PF02771"/>
    </source>
</evidence>
<feature type="domain" description="Acyl-CoA oxidase/dehydrogenase middle" evidence="14">
    <location>
        <begin position="171"/>
        <end position="263"/>
    </location>
</feature>
<dbReference type="HOGENOM" id="CLU_012192_0_0_6"/>
<organism evidence="17 18">
    <name type="scientific">Isoalcanivorax pacificus W11-5</name>
    <dbReference type="NCBI Taxonomy" id="391936"/>
    <lineage>
        <taxon>Bacteria</taxon>
        <taxon>Pseudomonadati</taxon>
        <taxon>Pseudomonadota</taxon>
        <taxon>Gammaproteobacteria</taxon>
        <taxon>Oceanospirillales</taxon>
        <taxon>Alcanivoracaceae</taxon>
        <taxon>Isoalcanivorax</taxon>
    </lineage>
</organism>
<evidence type="ECO:0000256" key="9">
    <source>
        <dbReference type="ARBA" id="ARBA00023002"/>
    </source>
</evidence>
<keyword evidence="8" id="KW-0274">FAD</keyword>
<evidence type="ECO:0000313" key="17">
    <source>
        <dbReference type="EMBL" id="AJD47554.1"/>
    </source>
</evidence>
<dbReference type="KEGG" id="apac:S7S_05680"/>
<dbReference type="GO" id="GO:0004466">
    <property type="term" value="F:long-chain fatty acyl-CoA dehydrogenase activity"/>
    <property type="evidence" value="ECO:0007669"/>
    <property type="project" value="UniProtKB-EC"/>
</dbReference>
<dbReference type="NCBIfam" id="NF007000">
    <property type="entry name" value="PRK09463.1"/>
    <property type="match status" value="1"/>
</dbReference>
<dbReference type="EC" id="1.3.8.7" evidence="4"/>
<comment type="similarity">
    <text evidence="3">Belongs to the acyl-CoA dehydrogenase family.</text>
</comment>
<name>A0A0B4XHD6_9GAMM</name>
<dbReference type="PANTHER" id="PTHR48083:SF33">
    <property type="entry name" value="ACYL-COENZYME A DEHYDROGENASE"/>
    <property type="match status" value="1"/>
</dbReference>
<feature type="region of interest" description="Disordered" evidence="12">
    <location>
        <begin position="740"/>
        <end position="765"/>
    </location>
</feature>
<evidence type="ECO:0000256" key="11">
    <source>
        <dbReference type="ARBA" id="ARBA00049247"/>
    </source>
</evidence>
<dbReference type="InterPro" id="IPR037069">
    <property type="entry name" value="AcylCoA_DH/ox_N_sf"/>
</dbReference>
<feature type="domain" description="Acyl-CoA dehydrogenase C-terminal bacterial-type" evidence="16">
    <location>
        <begin position="445"/>
        <end position="729"/>
    </location>
</feature>
<dbReference type="GO" id="GO:0033539">
    <property type="term" value="P:fatty acid beta-oxidation using acyl-CoA dehydrogenase"/>
    <property type="evidence" value="ECO:0007669"/>
    <property type="project" value="InterPro"/>
</dbReference>
<sequence length="765" mass="83214">MFSLLMNWMRDARILPQISATERQALEAGDVWIDGEFFGGNPDFDRMLKENYHRLPADEQAFLDGPVETLLKMVDTHALSRTRRLPQAAFDFMAENGFFGLQIPTEYGGRPMSTLGKSCVMAKITPHSGILSSLVVIPNSLGAAELLCEYGTPEQKQHYLPKLANGEYVPCFGLTEPTAGSDAASIKAEGIVFRDTDGDIKFRLNFRKRYITLAPVANLISLACRLHDPDNLLDKGEDVGITVLLIEKGTPGLHIGDHHEPIGDVFANGPIVGRDVVVPATDILGGLEYAGQGWKMLMESLAGGRMVSLPATALSTMQLATAAAGAYSMVRTQFGIPVGRMEGVESKIGHMAAMTYMFEGARIFGCSALDRGIQPPVASAIMKAYATETAREVGTHAMDVMAGAGVMQGPNNVIGRNYCSAPVAITVEGANIMTRTLMIFGQGATRCHPHAYQVVQAVENNDTGKFRKHLLGWIGQFLLGMLMTVLRGLTRGHFTVNMPTDVAPETRTYYRRLGWAASRFGLLTNLAMFLLGGKLKARGNLTGRYADAVAWQYLAFSALRRFEADGRLREDLPLLHYSCRYALARTQQAFEGIYENFGGPLGLLLRTFGRLGLGLNPLTRFPDDDATRAAAHTMQTWNDQYRRLCGDSYLPDDPQRGFGRLMQAFRLTSEAEPVRAKIRTAQRAGRLGRGAPETLAQQAQERLVITSAEAALLVAAQQACLAAIEVDVFTPEEFYGEQAPAGLTATGDGGLEKHADQPPLAATGS</sequence>
<dbReference type="RefSeq" id="WP_008737853.1">
    <property type="nucleotide sequence ID" value="NZ_CP004387.1"/>
</dbReference>
<dbReference type="AlphaFoldDB" id="A0A0B4XHD6"/>
<evidence type="ECO:0000259" key="14">
    <source>
        <dbReference type="Pfam" id="PF02770"/>
    </source>
</evidence>
<dbReference type="InterPro" id="IPR046373">
    <property type="entry name" value="Acyl-CoA_Oxase/DH_mid-dom_sf"/>
</dbReference>
<evidence type="ECO:0000256" key="4">
    <source>
        <dbReference type="ARBA" id="ARBA00012033"/>
    </source>
</evidence>
<dbReference type="OrthoDB" id="9802447at2"/>
<dbReference type="InterPro" id="IPR050741">
    <property type="entry name" value="Acyl-CoA_dehydrogenase"/>
</dbReference>
<dbReference type="Gene3D" id="1.10.540.10">
    <property type="entry name" value="Acyl-CoA dehydrogenase/oxidase, N-terminal domain"/>
    <property type="match status" value="1"/>
</dbReference>
<dbReference type="InterPro" id="IPR015396">
    <property type="entry name" value="FadE_C"/>
</dbReference>
<dbReference type="EMBL" id="CP004387">
    <property type="protein sequence ID" value="AJD47554.1"/>
    <property type="molecule type" value="Genomic_DNA"/>
</dbReference>
<dbReference type="Proteomes" id="UP000006764">
    <property type="component" value="Chromosome"/>
</dbReference>
<dbReference type="Pfam" id="PF02770">
    <property type="entry name" value="Acyl-CoA_dh_M"/>
    <property type="match status" value="1"/>
</dbReference>
<evidence type="ECO:0000256" key="6">
    <source>
        <dbReference type="ARBA" id="ARBA00020144"/>
    </source>
</evidence>
<evidence type="ECO:0000256" key="1">
    <source>
        <dbReference type="ARBA" id="ARBA00001974"/>
    </source>
</evidence>
<accession>A0A0B4XHD6</accession>
<dbReference type="GO" id="GO:0005737">
    <property type="term" value="C:cytoplasm"/>
    <property type="evidence" value="ECO:0007669"/>
    <property type="project" value="UniProtKB-ARBA"/>
</dbReference>
<dbReference type="STRING" id="391936.S7S_05680"/>
<feature type="domain" description="Acyl-CoA dehydrogenase/oxidase N-terminal" evidence="15">
    <location>
        <begin position="78"/>
        <end position="167"/>
    </location>
</feature>